<proteinExistence type="predicted"/>
<name>A0AAF0ZFG9_9CHRO</name>
<dbReference type="AlphaFoldDB" id="A0AAF0ZFG9"/>
<protein>
    <submittedName>
        <fullName evidence="1">Uncharacterized protein</fullName>
    </submittedName>
</protein>
<organism evidence="1">
    <name type="scientific">Cyanobacterium aponinum AL20115</name>
    <dbReference type="NCBI Taxonomy" id="3090662"/>
    <lineage>
        <taxon>Bacteria</taxon>
        <taxon>Bacillati</taxon>
        <taxon>Cyanobacteriota</taxon>
        <taxon>Cyanophyceae</taxon>
        <taxon>Oscillatoriophycideae</taxon>
        <taxon>Chroococcales</taxon>
        <taxon>Geminocystaceae</taxon>
        <taxon>Cyanobacterium</taxon>
    </lineage>
</organism>
<reference evidence="1" key="1">
    <citation type="submission" date="2023-11" db="EMBL/GenBank/DDBJ databases">
        <title>Genome sequence of Cyanobacterium aponinum BCRC AL20115.</title>
        <authorList>
            <person name="Chang H.-Y."/>
            <person name="Lin K.-M."/>
            <person name="Hsueh H.-T."/>
            <person name="Chu H.-A."/>
            <person name="Kuo C.-H."/>
        </authorList>
    </citation>
    <scope>NUCLEOTIDE SEQUENCE</scope>
    <source>
        <strain evidence="1">AL20115</strain>
    </source>
</reference>
<dbReference type="RefSeq" id="WP_320002128.1">
    <property type="nucleotide sequence ID" value="NZ_CP138348.1"/>
</dbReference>
<accession>A0AAF0ZFG9</accession>
<sequence>MIIKQYKYYLSWEYSTNLVGIKSPIELGIFEKIDIIRNKA</sequence>
<gene>
    <name evidence="1" type="ORF">SAY89_06965</name>
</gene>
<dbReference type="EMBL" id="CP138348">
    <property type="protein sequence ID" value="WPF89999.1"/>
    <property type="molecule type" value="Genomic_DNA"/>
</dbReference>
<evidence type="ECO:0000313" key="1">
    <source>
        <dbReference type="EMBL" id="WPF89999.1"/>
    </source>
</evidence>